<reference evidence="1" key="1">
    <citation type="submission" date="2022-06" db="EMBL/GenBank/DDBJ databases">
        <title>Phylogenomic reconstructions and comparative analyses of Kickxellomycotina fungi.</title>
        <authorList>
            <person name="Reynolds N.K."/>
            <person name="Stajich J.E."/>
            <person name="Barry K."/>
            <person name="Grigoriev I.V."/>
            <person name="Crous P."/>
            <person name="Smith M.E."/>
        </authorList>
    </citation>
    <scope>NUCLEOTIDE SEQUENCE</scope>
    <source>
        <strain evidence="1">RSA 2271</strain>
    </source>
</reference>
<organism evidence="1 2">
    <name type="scientific">Spiromyces aspiralis</name>
    <dbReference type="NCBI Taxonomy" id="68401"/>
    <lineage>
        <taxon>Eukaryota</taxon>
        <taxon>Fungi</taxon>
        <taxon>Fungi incertae sedis</taxon>
        <taxon>Zoopagomycota</taxon>
        <taxon>Kickxellomycotina</taxon>
        <taxon>Kickxellomycetes</taxon>
        <taxon>Kickxellales</taxon>
        <taxon>Kickxellaceae</taxon>
        <taxon>Spiromyces</taxon>
    </lineage>
</organism>
<comment type="caution">
    <text evidence="1">The sequence shown here is derived from an EMBL/GenBank/DDBJ whole genome shotgun (WGS) entry which is preliminary data.</text>
</comment>
<dbReference type="EMBL" id="JAMZIH010006862">
    <property type="protein sequence ID" value="KAJ1673508.1"/>
    <property type="molecule type" value="Genomic_DNA"/>
</dbReference>
<gene>
    <name evidence="1" type="ORF">EV182_005095</name>
</gene>
<protein>
    <submittedName>
        <fullName evidence="1">Uncharacterized protein</fullName>
    </submittedName>
</protein>
<keyword evidence="2" id="KW-1185">Reference proteome</keyword>
<dbReference type="Proteomes" id="UP001145114">
    <property type="component" value="Unassembled WGS sequence"/>
</dbReference>
<sequence length="100" mass="10793">QQQQQHLFENNLPMLSPNIGGIDMDKLAACIDAHHSSHQAHPSSIMPSFMNFDPFSNLQGVSFAQKVPGGGNGGGWPSDQWFLRLNPFDAAAAPTTTTTD</sequence>
<evidence type="ECO:0000313" key="2">
    <source>
        <dbReference type="Proteomes" id="UP001145114"/>
    </source>
</evidence>
<feature type="non-terminal residue" evidence="1">
    <location>
        <position position="1"/>
    </location>
</feature>
<accession>A0ACC1HEH4</accession>
<name>A0ACC1HEH4_9FUNG</name>
<evidence type="ECO:0000313" key="1">
    <source>
        <dbReference type="EMBL" id="KAJ1673508.1"/>
    </source>
</evidence>
<proteinExistence type="predicted"/>